<evidence type="ECO:0000313" key="4">
    <source>
        <dbReference type="Proteomes" id="UP001174691"/>
    </source>
</evidence>
<dbReference type="EMBL" id="JANBVN010000278">
    <property type="protein sequence ID" value="KAJ9130258.1"/>
    <property type="molecule type" value="Genomic_DNA"/>
</dbReference>
<gene>
    <name evidence="3" type="ORF">NKR19_g9970</name>
</gene>
<proteinExistence type="predicted"/>
<feature type="compositionally biased region" description="Low complexity" evidence="1">
    <location>
        <begin position="556"/>
        <end position="594"/>
    </location>
</feature>
<accession>A0AA38R1L6</accession>
<feature type="region of interest" description="Disordered" evidence="1">
    <location>
        <begin position="330"/>
        <end position="619"/>
    </location>
</feature>
<dbReference type="InterPro" id="IPR006569">
    <property type="entry name" value="CID_dom"/>
</dbReference>
<name>A0AA38R1L6_9PEZI</name>
<comment type="caution">
    <text evidence="3">The sequence shown here is derived from an EMBL/GenBank/DDBJ whole genome shotgun (WGS) entry which is preliminary data.</text>
</comment>
<dbReference type="Proteomes" id="UP001174691">
    <property type="component" value="Unassembled WGS sequence"/>
</dbReference>
<dbReference type="GO" id="GO:0006874">
    <property type="term" value="P:intracellular calcium ion homeostasis"/>
    <property type="evidence" value="ECO:0007669"/>
    <property type="project" value="TreeGrafter"/>
</dbReference>
<feature type="compositionally biased region" description="Pro residues" evidence="1">
    <location>
        <begin position="475"/>
        <end position="485"/>
    </location>
</feature>
<feature type="compositionally biased region" description="Gly residues" evidence="1">
    <location>
        <begin position="595"/>
        <end position="619"/>
    </location>
</feature>
<sequence>MASSAELAVAKASLSATLFRADPTACSRDDIDDFFFLLNSAVAQCSPANVQKCKQWTLGNFVPSNGRIAPLGKYLCALANSFTPEKDKDRPTGRAKGQPHEPSARRKRLHILYILNDIFYHVKFRDGNDNFADKCEAFLPSLIRSAASFPNCPKHSKKIQNLISLWEEKGYFNADIIATLRAAAEQALIGETSETSRGADTNGASSGVKAARQAPFIMPAMHGDPAMPWYDLPAGNWLPVLEPNSTRPMKPSMIKPLQLAPGPADKTLVEAVNKLLADVDKLYTGHAHIGSYDIDQMGEIIETDEINGDVINGETYYGWSRAFCEKMKARRRKAKFGGDTDKDRRSSRSYSRSPASRSRSTSRSPGPRFGARDSRSRSRTPSRPGHKRRRSRSDSRSPPRRMRSRPSRSRSRSRSRIRGYRSSSSRSRSRSPKRSPNLSPDYSPPPPDRQSNTKDSGPHFFNQPPFPPQHQQTPAPLPGGIPPHPGYGGYEPPAPPFPVPPPPPPNYNGQWPPPPPPPPPQNFFPLGAPAPPPQGIPAPSWSGGWPAPPVPGMGMGLPQHQQQHQQYLQQQQFQAGAQDPYQQHQQQGYPEQGQRGYGRGGAGGYQSGRGGGQWRGGWS</sequence>
<feature type="region of interest" description="Disordered" evidence="1">
    <location>
        <begin position="85"/>
        <end position="104"/>
    </location>
</feature>
<evidence type="ECO:0000313" key="3">
    <source>
        <dbReference type="EMBL" id="KAJ9130258.1"/>
    </source>
</evidence>
<feature type="compositionally biased region" description="Low complexity" evidence="1">
    <location>
        <begin position="348"/>
        <end position="368"/>
    </location>
</feature>
<feature type="compositionally biased region" description="Basic residues" evidence="1">
    <location>
        <begin position="398"/>
        <end position="419"/>
    </location>
</feature>
<dbReference type="Gene3D" id="1.25.40.90">
    <property type="match status" value="1"/>
</dbReference>
<feature type="compositionally biased region" description="Basic and acidic residues" evidence="1">
    <location>
        <begin position="336"/>
        <end position="346"/>
    </location>
</feature>
<dbReference type="GO" id="GO:0048471">
    <property type="term" value="C:perinuclear region of cytoplasm"/>
    <property type="evidence" value="ECO:0007669"/>
    <property type="project" value="TreeGrafter"/>
</dbReference>
<dbReference type="PANTHER" id="PTHR12323">
    <property type="entry name" value="SR-RELATED CTD ASSOCIATED FACTOR 6"/>
    <property type="match status" value="1"/>
</dbReference>
<keyword evidence="4" id="KW-1185">Reference proteome</keyword>
<dbReference type="InterPro" id="IPR008942">
    <property type="entry name" value="ENTH_VHS"/>
</dbReference>
<feature type="compositionally biased region" description="Pro residues" evidence="1">
    <location>
        <begin position="492"/>
        <end position="536"/>
    </location>
</feature>
<dbReference type="Pfam" id="PF04818">
    <property type="entry name" value="CID"/>
    <property type="match status" value="1"/>
</dbReference>
<dbReference type="AlphaFoldDB" id="A0AA38R1L6"/>
<dbReference type="PANTHER" id="PTHR12323:SF0">
    <property type="entry name" value="CALCIUM HOMEOSTASIS ENDOPLASMIC RETICULUM PROTEIN"/>
    <property type="match status" value="1"/>
</dbReference>
<feature type="domain" description="CID" evidence="2">
    <location>
        <begin position="26"/>
        <end position="188"/>
    </location>
</feature>
<feature type="compositionally biased region" description="Low complexity" evidence="1">
    <location>
        <begin position="458"/>
        <end position="474"/>
    </location>
</feature>
<evidence type="ECO:0000259" key="2">
    <source>
        <dbReference type="PROSITE" id="PS51391"/>
    </source>
</evidence>
<organism evidence="3 4">
    <name type="scientific">Coniochaeta hoffmannii</name>
    <dbReference type="NCBI Taxonomy" id="91930"/>
    <lineage>
        <taxon>Eukaryota</taxon>
        <taxon>Fungi</taxon>
        <taxon>Dikarya</taxon>
        <taxon>Ascomycota</taxon>
        <taxon>Pezizomycotina</taxon>
        <taxon>Sordariomycetes</taxon>
        <taxon>Sordariomycetidae</taxon>
        <taxon>Coniochaetales</taxon>
        <taxon>Coniochaetaceae</taxon>
        <taxon>Coniochaeta</taxon>
    </lineage>
</organism>
<protein>
    <submittedName>
        <fullName evidence="3">Calcium homeostasis endoplasmic reticulum protein</fullName>
    </submittedName>
</protein>
<reference evidence="3" key="1">
    <citation type="submission" date="2022-07" db="EMBL/GenBank/DDBJ databases">
        <title>Fungi with potential for degradation of polypropylene.</title>
        <authorList>
            <person name="Gostincar C."/>
        </authorList>
    </citation>
    <scope>NUCLEOTIDE SEQUENCE</scope>
    <source>
        <strain evidence="3">EXF-13287</strain>
    </source>
</reference>
<evidence type="ECO:0000256" key="1">
    <source>
        <dbReference type="SAM" id="MobiDB-lite"/>
    </source>
</evidence>
<dbReference type="PROSITE" id="PS51391">
    <property type="entry name" value="CID"/>
    <property type="match status" value="1"/>
</dbReference>
<feature type="compositionally biased region" description="Basic residues" evidence="1">
    <location>
        <begin position="377"/>
        <end position="391"/>
    </location>
</feature>